<reference evidence="2 3" key="1">
    <citation type="submission" date="2019-06" db="EMBL/GenBank/DDBJ databases">
        <title>WGS assembly of Gossypium darwinii.</title>
        <authorList>
            <person name="Chen Z.J."/>
            <person name="Sreedasyam A."/>
            <person name="Ando A."/>
            <person name="Song Q."/>
            <person name="De L."/>
            <person name="Hulse-Kemp A."/>
            <person name="Ding M."/>
            <person name="Ye W."/>
            <person name="Kirkbride R."/>
            <person name="Jenkins J."/>
            <person name="Plott C."/>
            <person name="Lovell J."/>
            <person name="Lin Y.-M."/>
            <person name="Vaughn R."/>
            <person name="Liu B."/>
            <person name="Li W."/>
            <person name="Simpson S."/>
            <person name="Scheffler B."/>
            <person name="Saski C."/>
            <person name="Grover C."/>
            <person name="Hu G."/>
            <person name="Conover J."/>
            <person name="Carlson J."/>
            <person name="Shu S."/>
            <person name="Boston L."/>
            <person name="Williams M."/>
            <person name="Peterson D."/>
            <person name="Mcgee K."/>
            <person name="Jones D."/>
            <person name="Wendel J."/>
            <person name="Stelly D."/>
            <person name="Grimwood J."/>
            <person name="Schmutz J."/>
        </authorList>
    </citation>
    <scope>NUCLEOTIDE SEQUENCE [LARGE SCALE GENOMIC DNA]</scope>
    <source>
        <strain evidence="2">1808015.09</strain>
    </source>
</reference>
<dbReference type="PANTHER" id="PTHR47592">
    <property type="entry name" value="PBF68 PROTEIN"/>
    <property type="match status" value="1"/>
</dbReference>
<dbReference type="InterPro" id="IPR054722">
    <property type="entry name" value="PolX-like_BBD"/>
</dbReference>
<feature type="domain" description="Retrovirus-related Pol polyprotein from transposon TNT 1-94-like beta-barrel" evidence="1">
    <location>
        <begin position="116"/>
        <end position="187"/>
    </location>
</feature>
<organism evidence="2 3">
    <name type="scientific">Gossypium darwinii</name>
    <name type="common">Darwin's cotton</name>
    <name type="synonym">Gossypium barbadense var. darwinii</name>
    <dbReference type="NCBI Taxonomy" id="34276"/>
    <lineage>
        <taxon>Eukaryota</taxon>
        <taxon>Viridiplantae</taxon>
        <taxon>Streptophyta</taxon>
        <taxon>Embryophyta</taxon>
        <taxon>Tracheophyta</taxon>
        <taxon>Spermatophyta</taxon>
        <taxon>Magnoliopsida</taxon>
        <taxon>eudicotyledons</taxon>
        <taxon>Gunneridae</taxon>
        <taxon>Pentapetalae</taxon>
        <taxon>rosids</taxon>
        <taxon>malvids</taxon>
        <taxon>Malvales</taxon>
        <taxon>Malvaceae</taxon>
        <taxon>Malvoideae</taxon>
        <taxon>Gossypium</taxon>
    </lineage>
</organism>
<evidence type="ECO:0000313" key="2">
    <source>
        <dbReference type="EMBL" id="TYH09630.1"/>
    </source>
</evidence>
<proteinExistence type="predicted"/>
<evidence type="ECO:0000259" key="1">
    <source>
        <dbReference type="Pfam" id="PF22936"/>
    </source>
</evidence>
<dbReference type="Proteomes" id="UP000323506">
    <property type="component" value="Chromosome A07"/>
</dbReference>
<dbReference type="EMBL" id="CM017694">
    <property type="protein sequence ID" value="TYH09630.1"/>
    <property type="molecule type" value="Genomic_DNA"/>
</dbReference>
<keyword evidence="3" id="KW-1185">Reference proteome</keyword>
<evidence type="ECO:0000313" key="3">
    <source>
        <dbReference type="Proteomes" id="UP000323506"/>
    </source>
</evidence>
<name>A0A5D2FW69_GOSDA</name>
<dbReference type="PANTHER" id="PTHR47592:SF27">
    <property type="entry name" value="OS08G0421700 PROTEIN"/>
    <property type="match status" value="1"/>
</dbReference>
<feature type="non-terminal residue" evidence="2">
    <location>
        <position position="187"/>
    </location>
</feature>
<sequence length="187" mass="21578">MCMEAFLQGQDLWDLITGVDAEIPADTHENVEVRRKWKIKYGKTLFALRTSIRKEFIDHVRGVNSPKQLWKTLERLFSKKNTAQALAKQMAKSHDPEAILFSKEKYYKKNKYEEEWIIDSGCSHHVTGNDLLFLELRQHKQDRVIVTADDSTYPVAKKGDVHIGIDARSSVKLSDVFHVPGLKRNLV</sequence>
<dbReference type="AlphaFoldDB" id="A0A5D2FW69"/>
<dbReference type="Pfam" id="PF14223">
    <property type="entry name" value="Retrotran_gag_2"/>
    <property type="match status" value="1"/>
</dbReference>
<dbReference type="Pfam" id="PF22936">
    <property type="entry name" value="Pol_BBD"/>
    <property type="match status" value="1"/>
</dbReference>
<protein>
    <recommendedName>
        <fullName evidence="1">Retrovirus-related Pol polyprotein from transposon TNT 1-94-like beta-barrel domain-containing protein</fullName>
    </recommendedName>
</protein>
<gene>
    <name evidence="2" type="ORF">ES288_A07G111900v1</name>
</gene>
<accession>A0A5D2FW69</accession>